<reference evidence="4" key="1">
    <citation type="submission" date="2017-02" db="UniProtKB">
        <authorList>
            <consortium name="WormBaseParasite"/>
        </authorList>
    </citation>
    <scope>IDENTIFICATION</scope>
</reference>
<dbReference type="Proteomes" id="UP000274131">
    <property type="component" value="Unassembled WGS sequence"/>
</dbReference>
<keyword evidence="3" id="KW-1185">Reference proteome</keyword>
<evidence type="ECO:0000256" key="1">
    <source>
        <dbReference type="SAM" id="Phobius"/>
    </source>
</evidence>
<evidence type="ECO:0000313" key="4">
    <source>
        <dbReference type="WBParaSite" id="EVEC_0000677201-mRNA-1"/>
    </source>
</evidence>
<feature type="transmembrane region" description="Helical" evidence="1">
    <location>
        <begin position="167"/>
        <end position="189"/>
    </location>
</feature>
<feature type="transmembrane region" description="Helical" evidence="1">
    <location>
        <begin position="90"/>
        <end position="111"/>
    </location>
</feature>
<proteinExistence type="predicted"/>
<dbReference type="WBParaSite" id="EVEC_0000677201-mRNA-1">
    <property type="protein sequence ID" value="EVEC_0000677201-mRNA-1"/>
    <property type="gene ID" value="EVEC_0000677201"/>
</dbReference>
<reference evidence="2 3" key="2">
    <citation type="submission" date="2018-10" db="EMBL/GenBank/DDBJ databases">
        <authorList>
            <consortium name="Pathogen Informatics"/>
        </authorList>
    </citation>
    <scope>NUCLEOTIDE SEQUENCE [LARGE SCALE GENOMIC DNA]</scope>
</reference>
<keyword evidence="1" id="KW-0472">Membrane</keyword>
<dbReference type="EMBL" id="UXUI01008467">
    <property type="protein sequence ID" value="VDD91569.1"/>
    <property type="molecule type" value="Genomic_DNA"/>
</dbReference>
<keyword evidence="1" id="KW-1133">Transmembrane helix</keyword>
<protein>
    <submittedName>
        <fullName evidence="4">MARVEL domain-containing protein</fullName>
    </submittedName>
</protein>
<keyword evidence="1" id="KW-0812">Transmembrane</keyword>
<accession>A0A0N4V8Q8</accession>
<organism evidence="4">
    <name type="scientific">Enterobius vermicularis</name>
    <name type="common">Human pinworm</name>
    <dbReference type="NCBI Taxonomy" id="51028"/>
    <lineage>
        <taxon>Eukaryota</taxon>
        <taxon>Metazoa</taxon>
        <taxon>Ecdysozoa</taxon>
        <taxon>Nematoda</taxon>
        <taxon>Chromadorea</taxon>
        <taxon>Rhabditida</taxon>
        <taxon>Spirurina</taxon>
        <taxon>Oxyuridomorpha</taxon>
        <taxon>Oxyuroidea</taxon>
        <taxon>Oxyuridae</taxon>
        <taxon>Enterobius</taxon>
    </lineage>
</organism>
<dbReference type="OrthoDB" id="5801479at2759"/>
<feature type="transmembrane region" description="Helical" evidence="1">
    <location>
        <begin position="131"/>
        <end position="155"/>
    </location>
</feature>
<dbReference type="AlphaFoldDB" id="A0A0N4V8Q8"/>
<name>A0A0N4V8Q8_ENTVE</name>
<gene>
    <name evidence="2" type="ORF">EVEC_LOCUS6320</name>
</gene>
<evidence type="ECO:0000313" key="2">
    <source>
        <dbReference type="EMBL" id="VDD91569.1"/>
    </source>
</evidence>
<sequence length="257" mass="29143">MMESENGRQPKYLPTVLAAASLGRNYYYGSEANGFATGSVYPATVAFNETTTPTLRRIRPYYSPSYTTYPPSIMQPSRRHMKAQDAKYPLTLRIIIKTAELCLGAAILGLVLGPMRQYSFHEFVTMTKTEWQGLVVGSVSCFSALALFLLLTSCIAHQQQFWKKIDYFISIIGSFCYLLTAFVEAYFAACYPPNGEKINLVCHRAEWIIATVSCSKSLKIMVTSENQQQIQMKNENNCETTEFFKQKKKKEESMQNI</sequence>
<evidence type="ECO:0000313" key="3">
    <source>
        <dbReference type="Proteomes" id="UP000274131"/>
    </source>
</evidence>